<evidence type="ECO:0000259" key="3">
    <source>
        <dbReference type="Pfam" id="PF24837"/>
    </source>
</evidence>
<dbReference type="InterPro" id="IPR056303">
    <property type="entry name" value="AMIN-like"/>
</dbReference>
<feature type="domain" description="AMIN-like" evidence="3">
    <location>
        <begin position="119"/>
        <end position="213"/>
    </location>
</feature>
<evidence type="ECO:0000313" key="4">
    <source>
        <dbReference type="EMBL" id="TXN31505.1"/>
    </source>
</evidence>
<organism evidence="4 5">
    <name type="scientific">Lacisediminihabitans profunda</name>
    <dbReference type="NCBI Taxonomy" id="2594790"/>
    <lineage>
        <taxon>Bacteria</taxon>
        <taxon>Bacillati</taxon>
        <taxon>Actinomycetota</taxon>
        <taxon>Actinomycetes</taxon>
        <taxon>Micrococcales</taxon>
        <taxon>Microbacteriaceae</taxon>
        <taxon>Lacisediminihabitans</taxon>
    </lineage>
</organism>
<feature type="chain" id="PRO_5023107531" description="AMIN-like domain-containing protein" evidence="2">
    <location>
        <begin position="29"/>
        <end position="249"/>
    </location>
</feature>
<keyword evidence="5" id="KW-1185">Reference proteome</keyword>
<dbReference type="RefSeq" id="WP_147783092.1">
    <property type="nucleotide sequence ID" value="NZ_VRMG01000005.1"/>
</dbReference>
<reference evidence="4 5" key="1">
    <citation type="submission" date="2019-08" db="EMBL/GenBank/DDBJ databases">
        <title>Bacterial whole genome sequence for Glaciihabitans sp. CHu50b-6-2.</title>
        <authorList>
            <person name="Jin L."/>
        </authorList>
    </citation>
    <scope>NUCLEOTIDE SEQUENCE [LARGE SCALE GENOMIC DNA]</scope>
    <source>
        <strain evidence="4 5">CHu50b-6-2</strain>
    </source>
</reference>
<proteinExistence type="predicted"/>
<comment type="caution">
    <text evidence="4">The sequence shown here is derived from an EMBL/GenBank/DDBJ whole genome shotgun (WGS) entry which is preliminary data.</text>
</comment>
<dbReference type="Proteomes" id="UP000321379">
    <property type="component" value="Unassembled WGS sequence"/>
</dbReference>
<keyword evidence="2" id="KW-0732">Signal</keyword>
<sequence length="249" mass="26066">MFHRGRTAVLLFAPLLVLLAGCVQPAPAPSGSQSQAPTTGPSSPAPSNSSAPDSDETAQPQAGDHVIASRIGCDWRVPSPSAVCSASHPVTPPIASPPLPPVPYLYQIGEGTHPNDAPPYDQLSFRFKGGFPSYTIDYVSQLSMDGSGNPVPLPGAGSILRVVFRDAQAHDENGQSTVVSKPQTAIGHKAISRWAPAGDFEGTLTFGIGIGGSADAGVRVPLRVYEVEKIELGQHLYVVAVQVDGSRWR</sequence>
<feature type="compositionally biased region" description="Low complexity" evidence="1">
    <location>
        <begin position="32"/>
        <end position="52"/>
    </location>
</feature>
<gene>
    <name evidence="4" type="ORF">FVP33_08170</name>
</gene>
<dbReference type="PROSITE" id="PS51257">
    <property type="entry name" value="PROKAR_LIPOPROTEIN"/>
    <property type="match status" value="1"/>
</dbReference>
<dbReference type="Pfam" id="PF24837">
    <property type="entry name" value="AMIN-like"/>
    <property type="match status" value="1"/>
</dbReference>
<feature type="signal peptide" evidence="2">
    <location>
        <begin position="1"/>
        <end position="28"/>
    </location>
</feature>
<feature type="region of interest" description="Disordered" evidence="1">
    <location>
        <begin position="26"/>
        <end position="62"/>
    </location>
</feature>
<dbReference type="EMBL" id="VRMG01000005">
    <property type="protein sequence ID" value="TXN31505.1"/>
    <property type="molecule type" value="Genomic_DNA"/>
</dbReference>
<evidence type="ECO:0000313" key="5">
    <source>
        <dbReference type="Proteomes" id="UP000321379"/>
    </source>
</evidence>
<evidence type="ECO:0000256" key="2">
    <source>
        <dbReference type="SAM" id="SignalP"/>
    </source>
</evidence>
<accession>A0A5C8USH8</accession>
<dbReference type="AlphaFoldDB" id="A0A5C8USH8"/>
<protein>
    <recommendedName>
        <fullName evidence="3">AMIN-like domain-containing protein</fullName>
    </recommendedName>
</protein>
<name>A0A5C8USH8_9MICO</name>
<evidence type="ECO:0000256" key="1">
    <source>
        <dbReference type="SAM" id="MobiDB-lite"/>
    </source>
</evidence>